<dbReference type="PROSITE" id="PS50924">
    <property type="entry name" value="MHYT"/>
    <property type="match status" value="1"/>
</dbReference>
<name>A0ABW7TVC8_9NOCA</name>
<dbReference type="RefSeq" id="WP_063820634.1">
    <property type="nucleotide sequence ID" value="NZ_JBIRUQ010000010.1"/>
</dbReference>
<dbReference type="Proteomes" id="UP001611263">
    <property type="component" value="Unassembled WGS sequence"/>
</dbReference>
<keyword evidence="1" id="KW-0472">Membrane</keyword>
<evidence type="ECO:0000313" key="5">
    <source>
        <dbReference type="Proteomes" id="UP001611263"/>
    </source>
</evidence>
<feature type="transmembrane region" description="Helical" evidence="1">
    <location>
        <begin position="54"/>
        <end position="80"/>
    </location>
</feature>
<protein>
    <recommendedName>
        <fullName evidence="3">MHYT domain-containing protein</fullName>
    </recommendedName>
</protein>
<sequence>MVDLLAAETVATVELFTMGYWLTLLTALVSAVGMFVGLACAINGRRSVRFRPIWIAAAAVSIGGVGVWLASTVSLLGVSVPGTVLRYDISDLTLSLVFAIAAVFTGLLLAGREFDVKRMGSAAGAIGVGFGIMLWLQLSSAAIQGSVSVTVWLYVIAVVIAVLASSLCVWLFQRFRFPAARVGSIVMFAAGVAVFYFTGIASLEFRPDPEAQPAQGMELFGYAFPMLVIGLLSLAVPITAVLVAPERRDEQPAPARKGPGNSATTSDDGPAGGNSADGTGSDAPGRELRPSAAAALAQRARPLPEPAR</sequence>
<feature type="transmembrane region" description="Helical" evidence="1">
    <location>
        <begin position="223"/>
        <end position="244"/>
    </location>
</feature>
<organism evidence="4 5">
    <name type="scientific">Nocardia carnea</name>
    <dbReference type="NCBI Taxonomy" id="37328"/>
    <lineage>
        <taxon>Bacteria</taxon>
        <taxon>Bacillati</taxon>
        <taxon>Actinomycetota</taxon>
        <taxon>Actinomycetes</taxon>
        <taxon>Mycobacteriales</taxon>
        <taxon>Nocardiaceae</taxon>
        <taxon>Nocardia</taxon>
    </lineage>
</organism>
<gene>
    <name evidence="4" type="ORF">ACH4WX_29060</name>
</gene>
<feature type="transmembrane region" description="Helical" evidence="1">
    <location>
        <begin position="20"/>
        <end position="42"/>
    </location>
</feature>
<proteinExistence type="predicted"/>
<reference evidence="4 5" key="1">
    <citation type="submission" date="2024-10" db="EMBL/GenBank/DDBJ databases">
        <title>The Natural Products Discovery Center: Release of the First 8490 Sequenced Strains for Exploring Actinobacteria Biosynthetic Diversity.</title>
        <authorList>
            <person name="Kalkreuter E."/>
            <person name="Kautsar S.A."/>
            <person name="Yang D."/>
            <person name="Bader C.D."/>
            <person name="Teijaro C.N."/>
            <person name="Fluegel L."/>
            <person name="Davis C.M."/>
            <person name="Simpson J.R."/>
            <person name="Lauterbach L."/>
            <person name="Steele A.D."/>
            <person name="Gui C."/>
            <person name="Meng S."/>
            <person name="Li G."/>
            <person name="Viehrig K."/>
            <person name="Ye F."/>
            <person name="Su P."/>
            <person name="Kiefer A.F."/>
            <person name="Nichols A."/>
            <person name="Cepeda A.J."/>
            <person name="Yan W."/>
            <person name="Fan B."/>
            <person name="Jiang Y."/>
            <person name="Adhikari A."/>
            <person name="Zheng C.-J."/>
            <person name="Schuster L."/>
            <person name="Cowan T.M."/>
            <person name="Smanski M.J."/>
            <person name="Chevrette M.G."/>
            <person name="De Carvalho L.P.S."/>
            <person name="Shen B."/>
        </authorList>
    </citation>
    <scope>NUCLEOTIDE SEQUENCE [LARGE SCALE GENOMIC DNA]</scope>
    <source>
        <strain evidence="4 5">NPDC020568</strain>
    </source>
</reference>
<dbReference type="EMBL" id="JBIRUQ010000010">
    <property type="protein sequence ID" value="MFI1464785.1"/>
    <property type="molecule type" value="Genomic_DNA"/>
</dbReference>
<keyword evidence="5" id="KW-1185">Reference proteome</keyword>
<feature type="transmembrane region" description="Helical" evidence="1">
    <location>
        <begin position="184"/>
        <end position="203"/>
    </location>
</feature>
<feature type="region of interest" description="Disordered" evidence="2">
    <location>
        <begin position="247"/>
        <end position="308"/>
    </location>
</feature>
<feature type="transmembrane region" description="Helical" evidence="1">
    <location>
        <begin position="122"/>
        <end position="143"/>
    </location>
</feature>
<keyword evidence="1" id="KW-0812">Transmembrane</keyword>
<dbReference type="GeneID" id="93507104"/>
<accession>A0ABW7TVC8</accession>
<comment type="caution">
    <text evidence="4">The sequence shown here is derived from an EMBL/GenBank/DDBJ whole genome shotgun (WGS) entry which is preliminary data.</text>
</comment>
<feature type="domain" description="MHYT" evidence="3">
    <location>
        <begin position="18"/>
        <end position="206"/>
    </location>
</feature>
<dbReference type="PANTHER" id="PTHR35152:SF1">
    <property type="entry name" value="DOMAIN SIGNALLING PROTEIN, PUTATIVE (AFU_ORTHOLOGUE AFUA_5G11310)-RELATED"/>
    <property type="match status" value="1"/>
</dbReference>
<evidence type="ECO:0000256" key="2">
    <source>
        <dbReference type="SAM" id="MobiDB-lite"/>
    </source>
</evidence>
<evidence type="ECO:0000259" key="3">
    <source>
        <dbReference type="PROSITE" id="PS50924"/>
    </source>
</evidence>
<evidence type="ECO:0000256" key="1">
    <source>
        <dbReference type="PROSITE-ProRule" id="PRU00244"/>
    </source>
</evidence>
<evidence type="ECO:0000313" key="4">
    <source>
        <dbReference type="EMBL" id="MFI1464785.1"/>
    </source>
</evidence>
<feature type="compositionally biased region" description="Low complexity" evidence="2">
    <location>
        <begin position="290"/>
        <end position="301"/>
    </location>
</feature>
<dbReference type="PANTHER" id="PTHR35152">
    <property type="entry name" value="DOMAIN SIGNALLING PROTEIN, PUTATIVE (AFU_ORTHOLOGUE AFUA_5G11310)-RELATED"/>
    <property type="match status" value="1"/>
</dbReference>
<dbReference type="InterPro" id="IPR005330">
    <property type="entry name" value="MHYT_dom"/>
</dbReference>
<keyword evidence="1" id="KW-1133">Transmembrane helix</keyword>
<feature type="transmembrane region" description="Helical" evidence="1">
    <location>
        <begin position="149"/>
        <end position="172"/>
    </location>
</feature>
<feature type="transmembrane region" description="Helical" evidence="1">
    <location>
        <begin position="92"/>
        <end position="110"/>
    </location>
</feature>